<sequence>MHSAVRHYKFTTISLLFFIIKLQL</sequence>
<accession>A0A0A9C6F9</accession>
<reference evidence="1" key="1">
    <citation type="submission" date="2014-09" db="EMBL/GenBank/DDBJ databases">
        <authorList>
            <person name="Magalhaes I.L.F."/>
            <person name="Oliveira U."/>
            <person name="Santos F.R."/>
            <person name="Vidigal T.H.D.A."/>
            <person name="Brescovit A.D."/>
            <person name="Santos A.J."/>
        </authorList>
    </citation>
    <scope>NUCLEOTIDE SEQUENCE</scope>
    <source>
        <tissue evidence="1">Shoot tissue taken approximately 20 cm above the soil surface</tissue>
    </source>
</reference>
<protein>
    <submittedName>
        <fullName evidence="1">Uncharacterized protein</fullName>
    </submittedName>
</protein>
<dbReference type="AlphaFoldDB" id="A0A0A9C6F9"/>
<name>A0A0A9C6F9_ARUDO</name>
<dbReference type="EMBL" id="GBRH01225991">
    <property type="protein sequence ID" value="JAD71904.1"/>
    <property type="molecule type" value="Transcribed_RNA"/>
</dbReference>
<evidence type="ECO:0000313" key="1">
    <source>
        <dbReference type="EMBL" id="JAD71904.1"/>
    </source>
</evidence>
<organism evidence="1">
    <name type="scientific">Arundo donax</name>
    <name type="common">Giant reed</name>
    <name type="synonym">Donax arundinaceus</name>
    <dbReference type="NCBI Taxonomy" id="35708"/>
    <lineage>
        <taxon>Eukaryota</taxon>
        <taxon>Viridiplantae</taxon>
        <taxon>Streptophyta</taxon>
        <taxon>Embryophyta</taxon>
        <taxon>Tracheophyta</taxon>
        <taxon>Spermatophyta</taxon>
        <taxon>Magnoliopsida</taxon>
        <taxon>Liliopsida</taxon>
        <taxon>Poales</taxon>
        <taxon>Poaceae</taxon>
        <taxon>PACMAD clade</taxon>
        <taxon>Arundinoideae</taxon>
        <taxon>Arundineae</taxon>
        <taxon>Arundo</taxon>
    </lineage>
</organism>
<proteinExistence type="predicted"/>
<reference evidence="1" key="2">
    <citation type="journal article" date="2015" name="Data Brief">
        <title>Shoot transcriptome of the giant reed, Arundo donax.</title>
        <authorList>
            <person name="Barrero R.A."/>
            <person name="Guerrero F.D."/>
            <person name="Moolhuijzen P."/>
            <person name="Goolsby J.A."/>
            <person name="Tidwell J."/>
            <person name="Bellgard S.E."/>
            <person name="Bellgard M.I."/>
        </authorList>
    </citation>
    <scope>NUCLEOTIDE SEQUENCE</scope>
    <source>
        <tissue evidence="1">Shoot tissue taken approximately 20 cm above the soil surface</tissue>
    </source>
</reference>